<evidence type="ECO:0000256" key="3">
    <source>
        <dbReference type="ARBA" id="ARBA00022801"/>
    </source>
</evidence>
<evidence type="ECO:0000313" key="7">
    <source>
        <dbReference type="Proteomes" id="UP000425960"/>
    </source>
</evidence>
<evidence type="ECO:0000256" key="2">
    <source>
        <dbReference type="ARBA" id="ARBA00022723"/>
    </source>
</evidence>
<keyword evidence="3 6" id="KW-0378">Hydrolase</keyword>
<evidence type="ECO:0000256" key="4">
    <source>
        <dbReference type="ARBA" id="ARBA00022833"/>
    </source>
</evidence>
<dbReference type="PROSITE" id="PS51257">
    <property type="entry name" value="PROKAR_LIPOPROTEIN"/>
    <property type="match status" value="1"/>
</dbReference>
<keyword evidence="2" id="KW-0479">Metal-binding</keyword>
<dbReference type="PANTHER" id="PTHR46233">
    <property type="entry name" value="HYDROXYACYLGLUTATHIONE HYDROLASE GLOC"/>
    <property type="match status" value="1"/>
</dbReference>
<dbReference type="PANTHER" id="PTHR46233:SF3">
    <property type="entry name" value="HYDROXYACYLGLUTATHIONE HYDROLASE GLOC"/>
    <property type="match status" value="1"/>
</dbReference>
<dbReference type="Gene3D" id="3.60.15.10">
    <property type="entry name" value="Ribonuclease Z/Hydroxyacylglutathione hydrolase-like"/>
    <property type="match status" value="1"/>
</dbReference>
<dbReference type="KEGG" id="dov:DSCO28_49810"/>
<dbReference type="GO" id="GO:0016787">
    <property type="term" value="F:hydrolase activity"/>
    <property type="evidence" value="ECO:0007669"/>
    <property type="project" value="UniProtKB-KW"/>
</dbReference>
<keyword evidence="4" id="KW-0862">Zinc</keyword>
<dbReference type="InterPro" id="IPR001279">
    <property type="entry name" value="Metallo-B-lactamas"/>
</dbReference>
<dbReference type="EMBL" id="AP021876">
    <property type="protein sequence ID" value="BBO84415.1"/>
    <property type="molecule type" value="Genomic_DNA"/>
</dbReference>
<dbReference type="InterPro" id="IPR036866">
    <property type="entry name" value="RibonucZ/Hydroxyglut_hydro"/>
</dbReference>
<dbReference type="InterPro" id="IPR051453">
    <property type="entry name" value="MBL_Glyoxalase_II"/>
</dbReference>
<sequence>MIIRQMALGPIQANCFILGCEETRQAVVIDPGDDIDRILTTLAGDRLTVVHIINTHGHFDHVGANKRLKEVTGADILIHSDDAPMLSKLSAAAAAWGMSAENSPAADRLLENGDTITFGTHTLTVLHTPGHSPGGICLYTEYQEGGETRKAVFVGDTLFAGSIGRTDFPGGSFDVLINSIRTRLFSLDDDVKVYPGHMGSTTIGHEKRSNPFCGIG</sequence>
<protein>
    <submittedName>
        <fullName evidence="6">MBL fold metallo-hydrolase</fullName>
    </submittedName>
</protein>
<comment type="cofactor">
    <cofactor evidence="1">
        <name>Zn(2+)</name>
        <dbReference type="ChEBI" id="CHEBI:29105"/>
    </cofactor>
</comment>
<organism evidence="6 7">
    <name type="scientific">Desulfosarcina ovata subsp. sediminis</name>
    <dbReference type="NCBI Taxonomy" id="885957"/>
    <lineage>
        <taxon>Bacteria</taxon>
        <taxon>Pseudomonadati</taxon>
        <taxon>Thermodesulfobacteriota</taxon>
        <taxon>Desulfobacteria</taxon>
        <taxon>Desulfobacterales</taxon>
        <taxon>Desulfosarcinaceae</taxon>
        <taxon>Desulfosarcina</taxon>
    </lineage>
</organism>
<feature type="domain" description="Metallo-beta-lactamase" evidence="5">
    <location>
        <begin position="12"/>
        <end position="197"/>
    </location>
</feature>
<dbReference type="SUPFAM" id="SSF56281">
    <property type="entry name" value="Metallo-hydrolase/oxidoreductase"/>
    <property type="match status" value="1"/>
</dbReference>
<dbReference type="Proteomes" id="UP000425960">
    <property type="component" value="Chromosome"/>
</dbReference>
<reference evidence="6 7" key="1">
    <citation type="submission" date="2019-11" db="EMBL/GenBank/DDBJ databases">
        <title>Comparative genomics of hydrocarbon-degrading Desulfosarcina strains.</title>
        <authorList>
            <person name="Watanabe M."/>
            <person name="Kojima H."/>
            <person name="Fukui M."/>
        </authorList>
    </citation>
    <scope>NUCLEOTIDE SEQUENCE [LARGE SCALE GENOMIC DNA]</scope>
    <source>
        <strain evidence="6 7">28bB2T</strain>
    </source>
</reference>
<dbReference type="Pfam" id="PF00753">
    <property type="entry name" value="Lactamase_B"/>
    <property type="match status" value="1"/>
</dbReference>
<evidence type="ECO:0000256" key="1">
    <source>
        <dbReference type="ARBA" id="ARBA00001947"/>
    </source>
</evidence>
<dbReference type="GO" id="GO:0046872">
    <property type="term" value="F:metal ion binding"/>
    <property type="evidence" value="ECO:0007669"/>
    <property type="project" value="UniProtKB-KW"/>
</dbReference>
<dbReference type="AlphaFoldDB" id="A0A5K7ZVY5"/>
<proteinExistence type="predicted"/>
<dbReference type="SMART" id="SM00849">
    <property type="entry name" value="Lactamase_B"/>
    <property type="match status" value="1"/>
</dbReference>
<name>A0A5K7ZVY5_9BACT</name>
<dbReference type="CDD" id="cd06262">
    <property type="entry name" value="metallo-hydrolase-like_MBL-fold"/>
    <property type="match status" value="1"/>
</dbReference>
<evidence type="ECO:0000259" key="5">
    <source>
        <dbReference type="SMART" id="SM00849"/>
    </source>
</evidence>
<evidence type="ECO:0000313" key="6">
    <source>
        <dbReference type="EMBL" id="BBO84415.1"/>
    </source>
</evidence>
<gene>
    <name evidence="6" type="primary">ycbL</name>
    <name evidence="6" type="ORF">DSCO28_49810</name>
</gene>
<dbReference type="RefSeq" id="WP_155324346.1">
    <property type="nucleotide sequence ID" value="NZ_AP021876.1"/>
</dbReference>
<accession>A0A5K7ZVY5</accession>